<sequence>MEQINAPVSGMPLENFSEGGLNSMQVKAKLDQFGENTFKKEKINGFIIFCRQFINPLSFILMFAAGLSVIMGEYSDAAVIMVIVTLNSFLSFIQEYRSSKAIERLSQLIKRNVLVIRNHEQTVIDASQLVPGDIVILRGGDVVPADLKIIDSYNLSVDESQLTGESIPVSKGYNSIDANDSLLFTGSVIERGHCKCVVFATGNQSELGKIAQLSNDTKKVTPYQKSLAEFSVTLLRMIGATIVLMLAIKAVTIHNANDFGEVLIFAVALAMTVVPEALPMITTINLSYGALQLAKQKVIVKRLAVIEGLGRINLLCSDKTGTLTNDCLTVSNVISEDETLFQTLAYISIEDLQVENKKYMSSFDRAFLQYVPEEIMTQAGCWIQLNSIPFNPAERRRRVVVQNPEDNKSYLVVIGAPETLIDLSNHNKNLRYKQLAAESGKKGMRQLAIAYKEIDYNPDYNILTDEKDLIFLGFAELLDPLRLTAKSTIDKARQLGVDVKILTGDSIEIAEYVSRELGLSKDGDKIYTGDDLERMSDVQYETALRECSVFARVTPEQKYNIINHLKNHHVVGYQGDGINDAPSLKLADVAIAVHNATDVAKDSADIVLLEDDLGVILDGIQYGRSIFVNINKYIKHAMIGNLGNFFSMIFFYIFFAADIPMLAIQLLIGNIIQDMPLMTVFSDLVDPEEVRSPQAASQIRSLINTSLGLGAFTAVYYLFFFLFTGTESTPLTQTTLFLFYNFTQLLVIISVRSKDHFFWQGAKPSRLLLGTIALFIAVSIALVYNPFTAGLMGFVSLPLTDFAVLTGITIAFICLLDFVKVMLNKLKSNALAHKAIAS</sequence>
<dbReference type="Pfam" id="PF00702">
    <property type="entry name" value="Hydrolase"/>
    <property type="match status" value="1"/>
</dbReference>
<dbReference type="EMBL" id="LT630003">
    <property type="protein sequence ID" value="SET97509.1"/>
    <property type="molecule type" value="Genomic_DNA"/>
</dbReference>
<comment type="subcellular location">
    <subcellularLocation>
        <location evidence="1">Membrane</location>
        <topology evidence="1">Multi-pass membrane protein</topology>
    </subcellularLocation>
</comment>
<dbReference type="NCBIfam" id="TIGR01494">
    <property type="entry name" value="ATPase_P-type"/>
    <property type="match status" value="2"/>
</dbReference>
<dbReference type="SFLD" id="SFLDG00002">
    <property type="entry name" value="C1.7:_P-type_atpase_like"/>
    <property type="match status" value="1"/>
</dbReference>
<dbReference type="SFLD" id="SFLDS00003">
    <property type="entry name" value="Haloacid_Dehalogenase"/>
    <property type="match status" value="1"/>
</dbReference>
<feature type="transmembrane region" description="Helical" evidence="8">
    <location>
        <begin position="735"/>
        <end position="753"/>
    </location>
</feature>
<dbReference type="PRINTS" id="PR00120">
    <property type="entry name" value="HATPASE"/>
</dbReference>
<organism evidence="10 11">
    <name type="scientific">Lacrimispora sphenoides JCM 1415</name>
    <dbReference type="NCBI Taxonomy" id="1297793"/>
    <lineage>
        <taxon>Bacteria</taxon>
        <taxon>Bacillati</taxon>
        <taxon>Bacillota</taxon>
        <taxon>Clostridia</taxon>
        <taxon>Lachnospirales</taxon>
        <taxon>Lachnospiraceae</taxon>
        <taxon>Lacrimispora</taxon>
    </lineage>
</organism>
<protein>
    <submittedName>
        <fullName evidence="10">Mg2+-importing ATPase</fullName>
    </submittedName>
</protein>
<dbReference type="Gene3D" id="3.40.1110.10">
    <property type="entry name" value="Calcium-transporting ATPase, cytoplasmic domain N"/>
    <property type="match status" value="1"/>
</dbReference>
<evidence type="ECO:0000313" key="10">
    <source>
        <dbReference type="EMBL" id="SET97509.1"/>
    </source>
</evidence>
<dbReference type="InterPro" id="IPR018303">
    <property type="entry name" value="ATPase_P-typ_P_site"/>
</dbReference>
<keyword evidence="4" id="KW-0067">ATP-binding</keyword>
<evidence type="ECO:0000259" key="9">
    <source>
        <dbReference type="SMART" id="SM00831"/>
    </source>
</evidence>
<dbReference type="Proteomes" id="UP000198970">
    <property type="component" value="Chromosome I"/>
</dbReference>
<keyword evidence="3" id="KW-0547">Nucleotide-binding</keyword>
<dbReference type="PRINTS" id="PR00119">
    <property type="entry name" value="CATATPASE"/>
</dbReference>
<dbReference type="Pfam" id="PF00690">
    <property type="entry name" value="Cation_ATPase_N"/>
    <property type="match status" value="1"/>
</dbReference>
<evidence type="ECO:0000256" key="3">
    <source>
        <dbReference type="ARBA" id="ARBA00022741"/>
    </source>
</evidence>
<evidence type="ECO:0000256" key="8">
    <source>
        <dbReference type="SAM" id="Phobius"/>
    </source>
</evidence>
<dbReference type="PROSITE" id="PS00154">
    <property type="entry name" value="ATPASE_E1_E2"/>
    <property type="match status" value="1"/>
</dbReference>
<dbReference type="InterPro" id="IPR008250">
    <property type="entry name" value="ATPase_P-typ_transduc_dom_A_sf"/>
</dbReference>
<dbReference type="SMART" id="SM00831">
    <property type="entry name" value="Cation_ATPase_N"/>
    <property type="match status" value="1"/>
</dbReference>
<feature type="transmembrane region" description="Helical" evidence="8">
    <location>
        <begin position="262"/>
        <end position="288"/>
    </location>
</feature>
<feature type="transmembrane region" description="Helical" evidence="8">
    <location>
        <begin position="53"/>
        <end position="71"/>
    </location>
</feature>
<dbReference type="InterPro" id="IPR059000">
    <property type="entry name" value="ATPase_P-type_domA"/>
</dbReference>
<dbReference type="InterPro" id="IPR004014">
    <property type="entry name" value="ATPase_P-typ_cation-transptr_N"/>
</dbReference>
<dbReference type="InterPro" id="IPR023298">
    <property type="entry name" value="ATPase_P-typ_TM_dom_sf"/>
</dbReference>
<accession>A0ABY1CE88</accession>
<dbReference type="InterPro" id="IPR006068">
    <property type="entry name" value="ATPase_P-typ_cation-transptr_C"/>
</dbReference>
<dbReference type="Gene3D" id="2.70.150.10">
    <property type="entry name" value="Calcium-transporting ATPase, cytoplasmic transduction domain A"/>
    <property type="match status" value="1"/>
</dbReference>
<reference evidence="10 11" key="1">
    <citation type="submission" date="2016-10" db="EMBL/GenBank/DDBJ databases">
        <authorList>
            <person name="Varghese N."/>
            <person name="Submissions S."/>
        </authorList>
    </citation>
    <scope>NUCLEOTIDE SEQUENCE [LARGE SCALE GENOMIC DNA]</scope>
    <source>
        <strain evidence="10 11">ATCC 19403</strain>
    </source>
</reference>
<feature type="transmembrane region" description="Helical" evidence="8">
    <location>
        <begin position="77"/>
        <end position="96"/>
    </location>
</feature>
<feature type="transmembrane region" description="Helical" evidence="8">
    <location>
        <begin position="799"/>
        <end position="819"/>
    </location>
</feature>
<dbReference type="InterPro" id="IPR044492">
    <property type="entry name" value="P_typ_ATPase_HD_dom"/>
</dbReference>
<dbReference type="InterPro" id="IPR036412">
    <property type="entry name" value="HAD-like_sf"/>
</dbReference>
<evidence type="ECO:0000313" key="11">
    <source>
        <dbReference type="Proteomes" id="UP000198970"/>
    </source>
</evidence>
<evidence type="ECO:0000256" key="2">
    <source>
        <dbReference type="ARBA" id="ARBA00022692"/>
    </source>
</evidence>
<dbReference type="Gene3D" id="3.40.50.1000">
    <property type="entry name" value="HAD superfamily/HAD-like"/>
    <property type="match status" value="1"/>
</dbReference>
<evidence type="ECO:0000256" key="7">
    <source>
        <dbReference type="ARBA" id="ARBA00023136"/>
    </source>
</evidence>
<dbReference type="SFLD" id="SFLDF00027">
    <property type="entry name" value="p-type_atpase"/>
    <property type="match status" value="1"/>
</dbReference>
<evidence type="ECO:0000256" key="4">
    <source>
        <dbReference type="ARBA" id="ARBA00022840"/>
    </source>
</evidence>
<dbReference type="InterPro" id="IPR023299">
    <property type="entry name" value="ATPase_P-typ_cyto_dom_N"/>
</dbReference>
<keyword evidence="11" id="KW-1185">Reference proteome</keyword>
<proteinExistence type="predicted"/>
<dbReference type="SUPFAM" id="SSF81665">
    <property type="entry name" value="Calcium ATPase, transmembrane domain M"/>
    <property type="match status" value="1"/>
</dbReference>
<dbReference type="RefSeq" id="WP_100043077.1">
    <property type="nucleotide sequence ID" value="NZ_LT630003.1"/>
</dbReference>
<keyword evidence="7 8" id="KW-0472">Membrane</keyword>
<keyword evidence="6 8" id="KW-1133">Transmembrane helix</keyword>
<dbReference type="PANTHER" id="PTHR42861">
    <property type="entry name" value="CALCIUM-TRANSPORTING ATPASE"/>
    <property type="match status" value="1"/>
</dbReference>
<keyword evidence="5" id="KW-1278">Translocase</keyword>
<feature type="transmembrane region" description="Helical" evidence="8">
    <location>
        <begin position="702"/>
        <end position="723"/>
    </location>
</feature>
<dbReference type="Pfam" id="PF00689">
    <property type="entry name" value="Cation_ATPase_C"/>
    <property type="match status" value="1"/>
</dbReference>
<keyword evidence="2 8" id="KW-0812">Transmembrane</keyword>
<dbReference type="InterPro" id="IPR023214">
    <property type="entry name" value="HAD_sf"/>
</dbReference>
<dbReference type="InterPro" id="IPR001757">
    <property type="entry name" value="P_typ_ATPase"/>
</dbReference>
<evidence type="ECO:0000256" key="6">
    <source>
        <dbReference type="ARBA" id="ARBA00022989"/>
    </source>
</evidence>
<feature type="transmembrane region" description="Helical" evidence="8">
    <location>
        <begin position="765"/>
        <end position="787"/>
    </location>
</feature>
<evidence type="ECO:0000256" key="1">
    <source>
        <dbReference type="ARBA" id="ARBA00004141"/>
    </source>
</evidence>
<gene>
    <name evidence="10" type="ORF">SAMN02745906_3571</name>
</gene>
<feature type="domain" description="Cation-transporting P-type ATPase N-terminal" evidence="9">
    <location>
        <begin position="7"/>
        <end position="73"/>
    </location>
</feature>
<name>A0ABY1CE88_9FIRM</name>
<dbReference type="Gene3D" id="1.20.1110.10">
    <property type="entry name" value="Calcium-transporting ATPase, transmembrane domain"/>
    <property type="match status" value="1"/>
</dbReference>
<dbReference type="SUPFAM" id="SSF56784">
    <property type="entry name" value="HAD-like"/>
    <property type="match status" value="1"/>
</dbReference>
<dbReference type="SUPFAM" id="SSF81653">
    <property type="entry name" value="Calcium ATPase, transduction domain A"/>
    <property type="match status" value="1"/>
</dbReference>
<evidence type="ECO:0000256" key="5">
    <source>
        <dbReference type="ARBA" id="ARBA00022967"/>
    </source>
</evidence>
<dbReference type="Pfam" id="PF00122">
    <property type="entry name" value="E1-E2_ATPase"/>
    <property type="match status" value="1"/>
</dbReference>